<dbReference type="InterPro" id="IPR036250">
    <property type="entry name" value="AcylCo_DH-like_C"/>
</dbReference>
<accession>A0ABT3GYB9</accession>
<protein>
    <submittedName>
        <fullName evidence="7">Acyl-CoA/acyl-ACP dehydrogenase</fullName>
    </submittedName>
</protein>
<dbReference type="Pfam" id="PF00441">
    <property type="entry name" value="Acyl-CoA_dh_1"/>
    <property type="match status" value="1"/>
</dbReference>
<dbReference type="Gene3D" id="1.10.540.10">
    <property type="entry name" value="Acyl-CoA dehydrogenase/oxidase, N-terminal domain"/>
    <property type="match status" value="1"/>
</dbReference>
<dbReference type="Gene3D" id="1.20.140.10">
    <property type="entry name" value="Butyryl-CoA Dehydrogenase, subunit A, domain 3"/>
    <property type="match status" value="1"/>
</dbReference>
<evidence type="ECO:0000256" key="1">
    <source>
        <dbReference type="ARBA" id="ARBA00001974"/>
    </source>
</evidence>
<evidence type="ECO:0000256" key="2">
    <source>
        <dbReference type="ARBA" id="ARBA00009347"/>
    </source>
</evidence>
<evidence type="ECO:0000256" key="3">
    <source>
        <dbReference type="ARBA" id="ARBA00022630"/>
    </source>
</evidence>
<keyword evidence="4" id="KW-0274">FAD</keyword>
<dbReference type="InterPro" id="IPR037069">
    <property type="entry name" value="AcylCoA_DH/ox_N_sf"/>
</dbReference>
<comment type="similarity">
    <text evidence="2">Belongs to the acyl-CoA dehydrogenase family.</text>
</comment>
<evidence type="ECO:0000259" key="6">
    <source>
        <dbReference type="Pfam" id="PF00441"/>
    </source>
</evidence>
<comment type="cofactor">
    <cofactor evidence="1">
        <name>FAD</name>
        <dbReference type="ChEBI" id="CHEBI:57692"/>
    </cofactor>
</comment>
<organism evidence="7 8">
    <name type="scientific">Pararhodobacter zhoushanensis</name>
    <dbReference type="NCBI Taxonomy" id="2479545"/>
    <lineage>
        <taxon>Bacteria</taxon>
        <taxon>Pseudomonadati</taxon>
        <taxon>Pseudomonadota</taxon>
        <taxon>Alphaproteobacteria</taxon>
        <taxon>Rhodobacterales</taxon>
        <taxon>Paracoccaceae</taxon>
        <taxon>Pararhodobacter</taxon>
    </lineage>
</organism>
<evidence type="ECO:0000256" key="4">
    <source>
        <dbReference type="ARBA" id="ARBA00022827"/>
    </source>
</evidence>
<keyword evidence="5" id="KW-0560">Oxidoreductase</keyword>
<evidence type="ECO:0000256" key="5">
    <source>
        <dbReference type="ARBA" id="ARBA00023002"/>
    </source>
</evidence>
<dbReference type="PANTHER" id="PTHR43884:SF20">
    <property type="entry name" value="ACYL-COA DEHYDROGENASE FADE28"/>
    <property type="match status" value="1"/>
</dbReference>
<feature type="domain" description="Acyl-CoA dehydrogenase/oxidase C-terminal" evidence="6">
    <location>
        <begin position="188"/>
        <end position="301"/>
    </location>
</feature>
<proteinExistence type="inferred from homology"/>
<keyword evidence="3" id="KW-0285">Flavoprotein</keyword>
<evidence type="ECO:0000313" key="8">
    <source>
        <dbReference type="Proteomes" id="UP001208938"/>
    </source>
</evidence>
<sequence>MYDDLEPADFEATALMAVEACAKAGTTAERAQLLAEAGLLGVLAPEDCGGLGLSMRFGVPIASAAGKGLLAYPLIETMVLARALAGVAPDMATALCEGSVIASIAWAGFGDDGVVGRAPLAHEAAQVLVFLADGRAVLVATDDPVRVDAAPEFDLEVPEAVLRLSAPPQGIVLDAALVATLKAEAQILRTAMVLGSVSACLDLASDYAQDRVQFGKLLSANQALRHRMSRDAVVAETLRSGLARALTAPREGADMAREALWCWAAQAGPSVAESAIQVLGGMGFTWDVPLHRHLRRMRALAHQGAARARLDEIAQAVLGSTDNEWYGDIADAR</sequence>
<dbReference type="RefSeq" id="WP_264505483.1">
    <property type="nucleotide sequence ID" value="NZ_JAPDFL010000001.1"/>
</dbReference>
<dbReference type="PANTHER" id="PTHR43884">
    <property type="entry name" value="ACYL-COA DEHYDROGENASE"/>
    <property type="match status" value="1"/>
</dbReference>
<dbReference type="InterPro" id="IPR009100">
    <property type="entry name" value="AcylCoA_DH/oxidase_NM_dom_sf"/>
</dbReference>
<comment type="caution">
    <text evidence="7">The sequence shown here is derived from an EMBL/GenBank/DDBJ whole genome shotgun (WGS) entry which is preliminary data.</text>
</comment>
<name>A0ABT3GYB9_9RHOB</name>
<dbReference type="Proteomes" id="UP001208938">
    <property type="component" value="Unassembled WGS sequence"/>
</dbReference>
<evidence type="ECO:0000313" key="7">
    <source>
        <dbReference type="EMBL" id="MCW1932488.1"/>
    </source>
</evidence>
<dbReference type="InterPro" id="IPR009075">
    <property type="entry name" value="AcylCo_DH/oxidase_C"/>
</dbReference>
<dbReference type="SUPFAM" id="SSF47203">
    <property type="entry name" value="Acyl-CoA dehydrogenase C-terminal domain-like"/>
    <property type="match status" value="1"/>
</dbReference>
<gene>
    <name evidence="7" type="ORF">OKW52_09520</name>
</gene>
<reference evidence="7 8" key="1">
    <citation type="submission" date="2022-10" db="EMBL/GenBank/DDBJ databases">
        <title>Pararhodobacter sp. nov., isolated from marine algae.</title>
        <authorList>
            <person name="Choi B.J."/>
            <person name="Kim J.M."/>
            <person name="Lee J.K."/>
            <person name="Choi D.G."/>
            <person name="Jeon C.O."/>
        </authorList>
    </citation>
    <scope>NUCLEOTIDE SEQUENCE [LARGE SCALE GENOMIC DNA]</scope>
    <source>
        <strain evidence="7 8">ZQ420</strain>
    </source>
</reference>
<keyword evidence="8" id="KW-1185">Reference proteome</keyword>
<dbReference type="EMBL" id="JAPDFL010000001">
    <property type="protein sequence ID" value="MCW1932488.1"/>
    <property type="molecule type" value="Genomic_DNA"/>
</dbReference>
<dbReference type="SUPFAM" id="SSF56645">
    <property type="entry name" value="Acyl-CoA dehydrogenase NM domain-like"/>
    <property type="match status" value="1"/>
</dbReference>